<dbReference type="GO" id="GO:0003700">
    <property type="term" value="F:DNA-binding transcription factor activity"/>
    <property type="evidence" value="ECO:0007669"/>
    <property type="project" value="InterPro"/>
</dbReference>
<organism evidence="6 7">
    <name type="scientific">Vibrio vulnificus (strain CMCP6)</name>
    <dbReference type="NCBI Taxonomy" id="216895"/>
    <lineage>
        <taxon>Bacteria</taxon>
        <taxon>Pseudomonadati</taxon>
        <taxon>Pseudomonadota</taxon>
        <taxon>Gammaproteobacteria</taxon>
        <taxon>Vibrionales</taxon>
        <taxon>Vibrionaceae</taxon>
        <taxon>Vibrio</taxon>
    </lineage>
</organism>
<dbReference type="SUPFAM" id="SSF53850">
    <property type="entry name" value="Periplasmic binding protein-like II"/>
    <property type="match status" value="1"/>
</dbReference>
<dbReference type="PRINTS" id="PR00039">
    <property type="entry name" value="HTHLYSR"/>
</dbReference>
<proteinExistence type="inferred from homology"/>
<sequence length="313" mass="35529">MARDLFSKLDLNLLRTFLILNQERNMRKAAERLFISQPAVSKSLQRLRDSFGDELFVKTYHGLKATEFAEQLAESLAPVMNDLMHVVNYSGGFDPSQIDRPLRIVVSPFLLTGIAQRLFTLIRAEAPHAQIQFLNWGKSSVEDIVNDKVHLGLNYAIERLPKEVLHTTIAKDTFRAYVRDDHPYKQSSARVEDGHQFEFSTLIAADWNYTQSVAEKLLQIYGHQAKVGFRSELPSAVIEVTKNSDMLFLGSRYLNLDGQSGLRSIDISFGPTPLNTDINIYFHEKYQASPTILWLKRKLAEALQEQGSASTPQ</sequence>
<evidence type="ECO:0000256" key="1">
    <source>
        <dbReference type="ARBA" id="ARBA00009437"/>
    </source>
</evidence>
<keyword evidence="4" id="KW-0804">Transcription</keyword>
<dbReference type="InterPro" id="IPR000847">
    <property type="entry name" value="LysR_HTH_N"/>
</dbReference>
<keyword evidence="3" id="KW-0238">DNA-binding</keyword>
<dbReference type="SUPFAM" id="SSF46785">
    <property type="entry name" value="Winged helix' DNA-binding domain"/>
    <property type="match status" value="1"/>
</dbReference>
<dbReference type="InterPro" id="IPR036390">
    <property type="entry name" value="WH_DNA-bd_sf"/>
</dbReference>
<dbReference type="Gene3D" id="3.40.190.10">
    <property type="entry name" value="Periplasmic binding protein-like II"/>
    <property type="match status" value="2"/>
</dbReference>
<keyword evidence="2" id="KW-0805">Transcription regulation</keyword>
<reference evidence="6 7" key="2">
    <citation type="journal article" date="2003" name="Infect. Immun.">
        <title>Characterization and pathogenic significance of Vibrio vulnificus antigens preferentially expressed in septicemic patients.</title>
        <authorList>
            <person name="Kim Y.R."/>
            <person name="Lee S.E."/>
            <person name="Kim C.M."/>
            <person name="Kim S.Y."/>
            <person name="Shin E.K."/>
            <person name="Shin D.H."/>
            <person name="Chung S.S."/>
            <person name="Choy H.E."/>
            <person name="Progulske-Fox A."/>
            <person name="Hillman J.D."/>
            <person name="Handfield M."/>
            <person name="Rhee J.H."/>
        </authorList>
    </citation>
    <scope>NUCLEOTIDE SEQUENCE [LARGE SCALE GENOMIC DNA]</scope>
    <source>
        <strain evidence="6 7">CMCP6</strain>
    </source>
</reference>
<dbReference type="GO" id="GO:0003677">
    <property type="term" value="F:DNA binding"/>
    <property type="evidence" value="ECO:0007669"/>
    <property type="project" value="UniProtKB-KW"/>
</dbReference>
<evidence type="ECO:0000313" key="6">
    <source>
        <dbReference type="EMBL" id="AAO08166.2"/>
    </source>
</evidence>
<dbReference type="Pfam" id="PF00126">
    <property type="entry name" value="HTH_1"/>
    <property type="match status" value="1"/>
</dbReference>
<evidence type="ECO:0000259" key="5">
    <source>
        <dbReference type="PROSITE" id="PS50931"/>
    </source>
</evidence>
<evidence type="ECO:0000256" key="2">
    <source>
        <dbReference type="ARBA" id="ARBA00023015"/>
    </source>
</evidence>
<evidence type="ECO:0000256" key="3">
    <source>
        <dbReference type="ARBA" id="ARBA00023125"/>
    </source>
</evidence>
<dbReference type="RefSeq" id="WP_011082161.1">
    <property type="nucleotide sequence ID" value="NC_004460.2"/>
</dbReference>
<feature type="domain" description="HTH lysR-type" evidence="5">
    <location>
        <begin position="9"/>
        <end position="66"/>
    </location>
</feature>
<dbReference type="PROSITE" id="PS50931">
    <property type="entry name" value="HTH_LYSR"/>
    <property type="match status" value="1"/>
</dbReference>
<name>A0A3Q0L019_VIBVU</name>
<evidence type="ECO:0000313" key="7">
    <source>
        <dbReference type="Proteomes" id="UP000002275"/>
    </source>
</evidence>
<dbReference type="Gene3D" id="1.10.10.10">
    <property type="entry name" value="Winged helix-like DNA-binding domain superfamily/Winged helix DNA-binding domain"/>
    <property type="match status" value="1"/>
</dbReference>
<comment type="similarity">
    <text evidence="1">Belongs to the LysR transcriptional regulatory family.</text>
</comment>
<dbReference type="AlphaFoldDB" id="A0A3Q0L019"/>
<dbReference type="InterPro" id="IPR036388">
    <property type="entry name" value="WH-like_DNA-bd_sf"/>
</dbReference>
<dbReference type="PANTHER" id="PTHR30118:SF15">
    <property type="entry name" value="TRANSCRIPTIONAL REGULATORY PROTEIN"/>
    <property type="match status" value="1"/>
</dbReference>
<dbReference type="Pfam" id="PF03466">
    <property type="entry name" value="LysR_substrate"/>
    <property type="match status" value="1"/>
</dbReference>
<accession>A0A3Q0L019</accession>
<dbReference type="InterPro" id="IPR050389">
    <property type="entry name" value="LysR-type_TF"/>
</dbReference>
<protein>
    <submittedName>
        <fullName evidence="6">Transcriptional regulator, LysR family</fullName>
    </submittedName>
</protein>
<dbReference type="EMBL" id="AE016796">
    <property type="protein sequence ID" value="AAO08166.2"/>
    <property type="molecule type" value="Genomic_DNA"/>
</dbReference>
<dbReference type="InterPro" id="IPR005119">
    <property type="entry name" value="LysR_subst-bd"/>
</dbReference>
<evidence type="ECO:0000256" key="4">
    <source>
        <dbReference type="ARBA" id="ARBA00023163"/>
    </source>
</evidence>
<dbReference type="Proteomes" id="UP000002275">
    <property type="component" value="Chromosome II"/>
</dbReference>
<dbReference type="KEGG" id="vvu:VV2_1273"/>
<dbReference type="PANTHER" id="PTHR30118">
    <property type="entry name" value="HTH-TYPE TRANSCRIPTIONAL REGULATOR LEUO-RELATED"/>
    <property type="match status" value="1"/>
</dbReference>
<reference evidence="6 7" key="3">
    <citation type="journal article" date="2011" name="Mol. Syst. Biol.">
        <title>Integrative genome-scale metabolic analysis of Vibrio vulnificus for drug targeting and discovery.</title>
        <authorList>
            <person name="Kim H.U."/>
            <person name="Kim S.Y."/>
            <person name="Jeong H."/>
            <person name="Kim T.Y."/>
            <person name="Kim J.J."/>
            <person name="Choy H.E."/>
            <person name="Yi K.Y."/>
            <person name="Rhee J.H."/>
            <person name="Lee S.Y."/>
        </authorList>
    </citation>
    <scope>NUCLEOTIDE SEQUENCE [LARGE SCALE GENOMIC DNA]</scope>
    <source>
        <strain evidence="6 7">CMCP6</strain>
    </source>
</reference>
<gene>
    <name evidence="6" type="ordered locus">VV2_1273</name>
</gene>
<reference evidence="7" key="1">
    <citation type="submission" date="2002-12" db="EMBL/GenBank/DDBJ databases">
        <title>Complete genome sequence of Vibrio vulnificus CMCP6.</title>
        <authorList>
            <person name="Rhee J.H."/>
            <person name="Kim S.Y."/>
            <person name="Chung S.S."/>
            <person name="Kim J.J."/>
            <person name="Moon Y.H."/>
            <person name="Jeong H."/>
            <person name="Choy H.E."/>
        </authorList>
    </citation>
    <scope>NUCLEOTIDE SEQUENCE [LARGE SCALE GENOMIC DNA]</scope>
    <source>
        <strain evidence="7">CMCP6</strain>
    </source>
</reference>